<keyword evidence="5" id="KW-0413">Isomerase</keyword>
<feature type="region of interest" description="Disordered" evidence="3">
    <location>
        <begin position="28"/>
        <end position="49"/>
    </location>
</feature>
<dbReference type="OrthoDB" id="15256at2157"/>
<evidence type="ECO:0000313" key="5">
    <source>
        <dbReference type="EMBL" id="SNR32031.1"/>
    </source>
</evidence>
<accession>A0A238VCT2</accession>
<dbReference type="Proteomes" id="UP000198397">
    <property type="component" value="Unassembled WGS sequence"/>
</dbReference>
<evidence type="ECO:0000259" key="4">
    <source>
        <dbReference type="Pfam" id="PF13462"/>
    </source>
</evidence>
<dbReference type="Gene3D" id="3.40.30.10">
    <property type="entry name" value="Glutaredoxin"/>
    <property type="match status" value="1"/>
</dbReference>
<dbReference type="PROSITE" id="PS51257">
    <property type="entry name" value="PROKAR_LIPOPROTEIN"/>
    <property type="match status" value="1"/>
</dbReference>
<organism evidence="5 6">
    <name type="scientific">Halorubrum vacuolatum</name>
    <name type="common">Natronobacterium vacuolatum</name>
    <dbReference type="NCBI Taxonomy" id="63740"/>
    <lineage>
        <taxon>Archaea</taxon>
        <taxon>Methanobacteriati</taxon>
        <taxon>Methanobacteriota</taxon>
        <taxon>Stenosarchaea group</taxon>
        <taxon>Halobacteria</taxon>
        <taxon>Halobacteriales</taxon>
        <taxon>Haloferacaceae</taxon>
        <taxon>Halorubrum</taxon>
    </lineage>
</organism>
<evidence type="ECO:0000313" key="6">
    <source>
        <dbReference type="Proteomes" id="UP000198397"/>
    </source>
</evidence>
<dbReference type="InterPro" id="IPR036249">
    <property type="entry name" value="Thioredoxin-like_sf"/>
</dbReference>
<feature type="domain" description="Thioredoxin-like fold" evidence="4">
    <location>
        <begin position="46"/>
        <end position="211"/>
    </location>
</feature>
<keyword evidence="6" id="KW-1185">Reference proteome</keyword>
<dbReference type="AlphaFoldDB" id="A0A238VCT2"/>
<dbReference type="SUPFAM" id="SSF52833">
    <property type="entry name" value="Thioredoxin-like"/>
    <property type="match status" value="1"/>
</dbReference>
<dbReference type="RefSeq" id="WP_089383705.1">
    <property type="nucleotide sequence ID" value="NZ_FZNQ01000002.1"/>
</dbReference>
<proteinExistence type="inferred from homology"/>
<evidence type="ECO:0000256" key="1">
    <source>
        <dbReference type="ARBA" id="ARBA00007787"/>
    </source>
</evidence>
<dbReference type="Pfam" id="PF13462">
    <property type="entry name" value="Thioredoxin_4"/>
    <property type="match status" value="1"/>
</dbReference>
<reference evidence="5 6" key="1">
    <citation type="submission" date="2017-06" db="EMBL/GenBank/DDBJ databases">
        <authorList>
            <person name="Kim H.J."/>
            <person name="Triplett B.A."/>
        </authorList>
    </citation>
    <scope>NUCLEOTIDE SEQUENCE [LARGE SCALE GENOMIC DNA]</scope>
    <source>
        <strain evidence="5 6">DSM 8800</strain>
    </source>
</reference>
<gene>
    <name evidence="5" type="ORF">SAMN06264855_102258</name>
</gene>
<keyword evidence="2" id="KW-0813">Transport</keyword>
<protein>
    <submittedName>
        <fullName evidence="5">Protein-disulfide isomerase</fullName>
    </submittedName>
</protein>
<evidence type="ECO:0000256" key="3">
    <source>
        <dbReference type="SAM" id="MobiDB-lite"/>
    </source>
</evidence>
<dbReference type="InterPro" id="IPR012336">
    <property type="entry name" value="Thioredoxin-like_fold"/>
</dbReference>
<sequence>MEHSRRTVLAAGVAGVVGVAGCLGDDAPDTPEYDCEGTEPAEPDTDYRPMIGDPESDVLVEVFEDFTCDGCATFKADVFPTIAETYIETEEIRYEHWDFPIPVNEEWAVPVASAARGVGAREGDAAFFSFAETIYEFIGNYSEDAIGFAAEEAGADPCAAIADAENRTYATPIGDDRAEGEARGLSATPTVYVNGDEVDPTAEAISTAVDEVLS</sequence>
<keyword evidence="2" id="KW-0249">Electron transport</keyword>
<dbReference type="GO" id="GO:0016853">
    <property type="term" value="F:isomerase activity"/>
    <property type="evidence" value="ECO:0007669"/>
    <property type="project" value="UniProtKB-KW"/>
</dbReference>
<feature type="compositionally biased region" description="Acidic residues" evidence="3">
    <location>
        <begin position="28"/>
        <end position="44"/>
    </location>
</feature>
<evidence type="ECO:0000256" key="2">
    <source>
        <dbReference type="ARBA" id="ARBA00022982"/>
    </source>
</evidence>
<dbReference type="EMBL" id="FZNQ01000002">
    <property type="protein sequence ID" value="SNR32031.1"/>
    <property type="molecule type" value="Genomic_DNA"/>
</dbReference>
<name>A0A238VCT2_HALVU</name>
<comment type="similarity">
    <text evidence="1">Belongs to the glutaredoxin family.</text>
</comment>